<evidence type="ECO:0000256" key="1">
    <source>
        <dbReference type="ARBA" id="ARBA00022737"/>
    </source>
</evidence>
<feature type="repeat" description="ANK" evidence="2">
    <location>
        <begin position="305"/>
        <end position="337"/>
    </location>
</feature>
<dbReference type="PROSITE" id="PS50088">
    <property type="entry name" value="ANK_REPEAT"/>
    <property type="match status" value="1"/>
</dbReference>
<dbReference type="SUPFAM" id="SSF48371">
    <property type="entry name" value="ARM repeat"/>
    <property type="match status" value="1"/>
</dbReference>
<evidence type="ECO:0000313" key="4">
    <source>
        <dbReference type="EMBL" id="ETO29639.1"/>
    </source>
</evidence>
<gene>
    <name evidence="4" type="ORF">RFI_07482</name>
</gene>
<sequence>MFSRFPKFSFSNTAYRQDAIDDATLGKGPIPSNESNIAPHIDTILALMRRFANSHHVQRVACHSLSNLAMQVNAADLIIQKVITFVLFFKRFFFLMIGGFQSIKKAMTNFHNDHKVCWLASSAVWNLARPPANRALIGSEGVHLMLQAIYEHRYREKVVNTAIGSLSNLSLQSDLKDIIGQSENVDILIAVMSQFTMQKSVSVMTSGASLLANIAVSGLSLAKTFFCVLKILMTLLTWQVTDDETIFRNTCAALNNLVSADGFLEHFLQARGIECVFEFFGHNSNDLYSSLLENCLVSVDANSTTKTTSLHLACFHGKLNVLKYLYSQNPDFDLSGVDDNRMTLLDYAISQHQTEIVRFLSRCGATQHSRNASEIDDELKSAMYDGKMVLDNVKLKVQVAVSEVLSEFPMDLCKYMLKFQHNLDLLESVLTNVLIETKNFFLSENNNFCNFEPAPLFKKFSTIFVCKQHSVGESIFP</sequence>
<dbReference type="Gene3D" id="1.25.10.10">
    <property type="entry name" value="Leucine-rich Repeat Variant"/>
    <property type="match status" value="1"/>
</dbReference>
<evidence type="ECO:0000313" key="5">
    <source>
        <dbReference type="Proteomes" id="UP000023152"/>
    </source>
</evidence>
<dbReference type="InterPro" id="IPR002110">
    <property type="entry name" value="Ankyrin_rpt"/>
</dbReference>
<accession>X6NV11</accession>
<dbReference type="OrthoDB" id="1661883at2759"/>
<evidence type="ECO:0000256" key="2">
    <source>
        <dbReference type="PROSITE-ProRule" id="PRU00023"/>
    </source>
</evidence>
<dbReference type="SMART" id="SM00248">
    <property type="entry name" value="ANK"/>
    <property type="match status" value="2"/>
</dbReference>
<reference evidence="4 5" key="1">
    <citation type="journal article" date="2013" name="Curr. Biol.">
        <title>The Genome of the Foraminiferan Reticulomyxa filosa.</title>
        <authorList>
            <person name="Glockner G."/>
            <person name="Hulsmann N."/>
            <person name="Schleicher M."/>
            <person name="Noegel A.A."/>
            <person name="Eichinger L."/>
            <person name="Gallinger C."/>
            <person name="Pawlowski J."/>
            <person name="Sierra R."/>
            <person name="Euteneuer U."/>
            <person name="Pillet L."/>
            <person name="Moustafa A."/>
            <person name="Platzer M."/>
            <person name="Groth M."/>
            <person name="Szafranski K."/>
            <person name="Schliwa M."/>
        </authorList>
    </citation>
    <scope>NUCLEOTIDE SEQUENCE [LARGE SCALE GENOMIC DNA]</scope>
</reference>
<dbReference type="InterPro" id="IPR000225">
    <property type="entry name" value="Armadillo"/>
</dbReference>
<comment type="caution">
    <text evidence="4">The sequence shown here is derived from an EMBL/GenBank/DDBJ whole genome shotgun (WGS) entry which is preliminary data.</text>
</comment>
<keyword evidence="2" id="KW-0040">ANK repeat</keyword>
<evidence type="ECO:0000256" key="3">
    <source>
        <dbReference type="PROSITE-ProRule" id="PRU00259"/>
    </source>
</evidence>
<name>X6NV11_RETFI</name>
<dbReference type="Gene3D" id="1.25.40.20">
    <property type="entry name" value="Ankyrin repeat-containing domain"/>
    <property type="match status" value="1"/>
</dbReference>
<keyword evidence="5" id="KW-1185">Reference proteome</keyword>
<organism evidence="4 5">
    <name type="scientific">Reticulomyxa filosa</name>
    <dbReference type="NCBI Taxonomy" id="46433"/>
    <lineage>
        <taxon>Eukaryota</taxon>
        <taxon>Sar</taxon>
        <taxon>Rhizaria</taxon>
        <taxon>Retaria</taxon>
        <taxon>Foraminifera</taxon>
        <taxon>Monothalamids</taxon>
        <taxon>Reticulomyxidae</taxon>
        <taxon>Reticulomyxa</taxon>
    </lineage>
</organism>
<keyword evidence="1" id="KW-0677">Repeat</keyword>
<dbReference type="InterPro" id="IPR011989">
    <property type="entry name" value="ARM-like"/>
</dbReference>
<dbReference type="Pfam" id="PF12796">
    <property type="entry name" value="Ank_2"/>
    <property type="match status" value="1"/>
</dbReference>
<dbReference type="InterPro" id="IPR016024">
    <property type="entry name" value="ARM-type_fold"/>
</dbReference>
<dbReference type="PROSITE" id="PS50176">
    <property type="entry name" value="ARM_REPEAT"/>
    <property type="match status" value="1"/>
</dbReference>
<dbReference type="PANTHER" id="PTHR22895">
    <property type="entry name" value="ARMADILLO REPEAT-CONTAINING PROTEIN 6"/>
    <property type="match status" value="1"/>
</dbReference>
<dbReference type="SUPFAM" id="SSF48403">
    <property type="entry name" value="Ankyrin repeat"/>
    <property type="match status" value="1"/>
</dbReference>
<feature type="repeat" description="ARM" evidence="3">
    <location>
        <begin position="140"/>
        <end position="170"/>
    </location>
</feature>
<protein>
    <submittedName>
        <fullName evidence="4">Uncharacterized protein</fullName>
    </submittedName>
</protein>
<dbReference type="AlphaFoldDB" id="X6NV11"/>
<dbReference type="PANTHER" id="PTHR22895:SF0">
    <property type="entry name" value="ARMADILLO REPEAT-CONTAINING PROTEIN 6"/>
    <property type="match status" value="1"/>
</dbReference>
<dbReference type="EMBL" id="ASPP01005932">
    <property type="protein sequence ID" value="ETO29639.1"/>
    <property type="molecule type" value="Genomic_DNA"/>
</dbReference>
<dbReference type="InterPro" id="IPR036770">
    <property type="entry name" value="Ankyrin_rpt-contain_sf"/>
</dbReference>
<dbReference type="Proteomes" id="UP000023152">
    <property type="component" value="Unassembled WGS sequence"/>
</dbReference>
<proteinExistence type="predicted"/>